<dbReference type="PANTHER" id="PTHR26451:SF989">
    <property type="entry name" value="G-PROTEIN COUPLED RECEPTORS FAMILY 1 PROFILE DOMAIN-CONTAINING PROTEIN"/>
    <property type="match status" value="1"/>
</dbReference>
<dbReference type="GO" id="GO:0005549">
    <property type="term" value="F:odorant binding"/>
    <property type="evidence" value="ECO:0007669"/>
    <property type="project" value="TreeGrafter"/>
</dbReference>
<dbReference type="GO" id="GO:0004984">
    <property type="term" value="F:olfactory receptor activity"/>
    <property type="evidence" value="ECO:0007669"/>
    <property type="project" value="TreeGrafter"/>
</dbReference>
<keyword evidence="1" id="KW-0812">Transmembrane</keyword>
<evidence type="ECO:0000313" key="2">
    <source>
        <dbReference type="EMBL" id="CAL1571819.1"/>
    </source>
</evidence>
<evidence type="ECO:0000256" key="1">
    <source>
        <dbReference type="SAM" id="Phobius"/>
    </source>
</evidence>
<dbReference type="Gene3D" id="1.20.1070.10">
    <property type="entry name" value="Rhodopsin 7-helix transmembrane proteins"/>
    <property type="match status" value="1"/>
</dbReference>
<sequence length="102" mass="11608">MNLCSSFRTAPNDMNPNTSILDDFLEIQGFHIAPAYRYPLFFCLLLVYSSLLLSNLGVLSLIFSDRSLHQPMFLLFCNLPINDLIGNTVLLPRLMMHIVFSP</sequence>
<keyword evidence="1" id="KW-1133">Transmembrane helix</keyword>
<proteinExistence type="predicted"/>
<dbReference type="SUPFAM" id="SSF81321">
    <property type="entry name" value="Family A G protein-coupled receptor-like"/>
    <property type="match status" value="1"/>
</dbReference>
<reference evidence="2 3" key="1">
    <citation type="submission" date="2024-04" db="EMBL/GenBank/DDBJ databases">
        <authorList>
            <person name="Waldvogel A.-M."/>
            <person name="Schoenle A."/>
        </authorList>
    </citation>
    <scope>NUCLEOTIDE SEQUENCE [LARGE SCALE GENOMIC DNA]</scope>
</reference>
<accession>A0AAV2J9K9</accession>
<dbReference type="AlphaFoldDB" id="A0AAV2J9K9"/>
<dbReference type="Proteomes" id="UP001497482">
    <property type="component" value="Chromosome 10"/>
</dbReference>
<dbReference type="InterPro" id="IPR052921">
    <property type="entry name" value="GPCR1_Superfamily_Member"/>
</dbReference>
<feature type="transmembrane region" description="Helical" evidence="1">
    <location>
        <begin position="38"/>
        <end position="63"/>
    </location>
</feature>
<dbReference type="PANTHER" id="PTHR26451">
    <property type="entry name" value="G_PROTEIN_RECEP_F1_2 DOMAIN-CONTAINING PROTEIN"/>
    <property type="match status" value="1"/>
</dbReference>
<evidence type="ECO:0008006" key="4">
    <source>
        <dbReference type="Google" id="ProtNLM"/>
    </source>
</evidence>
<keyword evidence="1" id="KW-0472">Membrane</keyword>
<evidence type="ECO:0000313" key="3">
    <source>
        <dbReference type="Proteomes" id="UP001497482"/>
    </source>
</evidence>
<dbReference type="EMBL" id="OZ035832">
    <property type="protein sequence ID" value="CAL1571819.1"/>
    <property type="molecule type" value="Genomic_DNA"/>
</dbReference>
<keyword evidence="3" id="KW-1185">Reference proteome</keyword>
<organism evidence="2 3">
    <name type="scientific">Knipowitschia caucasica</name>
    <name type="common">Caucasian dwarf goby</name>
    <name type="synonym">Pomatoschistus caucasicus</name>
    <dbReference type="NCBI Taxonomy" id="637954"/>
    <lineage>
        <taxon>Eukaryota</taxon>
        <taxon>Metazoa</taxon>
        <taxon>Chordata</taxon>
        <taxon>Craniata</taxon>
        <taxon>Vertebrata</taxon>
        <taxon>Euteleostomi</taxon>
        <taxon>Actinopterygii</taxon>
        <taxon>Neopterygii</taxon>
        <taxon>Teleostei</taxon>
        <taxon>Neoteleostei</taxon>
        <taxon>Acanthomorphata</taxon>
        <taxon>Gobiaria</taxon>
        <taxon>Gobiiformes</taxon>
        <taxon>Gobioidei</taxon>
        <taxon>Gobiidae</taxon>
        <taxon>Gobiinae</taxon>
        <taxon>Knipowitschia</taxon>
    </lineage>
</organism>
<dbReference type="GO" id="GO:0016020">
    <property type="term" value="C:membrane"/>
    <property type="evidence" value="ECO:0007669"/>
    <property type="project" value="TreeGrafter"/>
</dbReference>
<gene>
    <name evidence="2" type="ORF">KC01_LOCUS3900</name>
</gene>
<name>A0AAV2J9K9_KNICA</name>
<protein>
    <recommendedName>
        <fullName evidence="4">G-protein coupled receptors family 1 profile domain-containing protein</fullName>
    </recommendedName>
</protein>